<proteinExistence type="predicted"/>
<reference evidence="2" key="1">
    <citation type="journal article" date="2012" name="Nature">
        <title>The oyster genome reveals stress adaptation and complexity of shell formation.</title>
        <authorList>
            <person name="Zhang G."/>
            <person name="Fang X."/>
            <person name="Guo X."/>
            <person name="Li L."/>
            <person name="Luo R."/>
            <person name="Xu F."/>
            <person name="Yang P."/>
            <person name="Zhang L."/>
            <person name="Wang X."/>
            <person name="Qi H."/>
            <person name="Xiong Z."/>
            <person name="Que H."/>
            <person name="Xie Y."/>
            <person name="Holland P.W."/>
            <person name="Paps J."/>
            <person name="Zhu Y."/>
            <person name="Wu F."/>
            <person name="Chen Y."/>
            <person name="Wang J."/>
            <person name="Peng C."/>
            <person name="Meng J."/>
            <person name="Yang L."/>
            <person name="Liu J."/>
            <person name="Wen B."/>
            <person name="Zhang N."/>
            <person name="Huang Z."/>
            <person name="Zhu Q."/>
            <person name="Feng Y."/>
            <person name="Mount A."/>
            <person name="Hedgecock D."/>
            <person name="Xu Z."/>
            <person name="Liu Y."/>
            <person name="Domazet-Loso T."/>
            <person name="Du Y."/>
            <person name="Sun X."/>
            <person name="Zhang S."/>
            <person name="Liu B."/>
            <person name="Cheng P."/>
            <person name="Jiang X."/>
            <person name="Li J."/>
            <person name="Fan D."/>
            <person name="Wang W."/>
            <person name="Fu W."/>
            <person name="Wang T."/>
            <person name="Wang B."/>
            <person name="Zhang J."/>
            <person name="Peng Z."/>
            <person name="Li Y."/>
            <person name="Li N."/>
            <person name="Wang J."/>
            <person name="Chen M."/>
            <person name="He Y."/>
            <person name="Tan F."/>
            <person name="Song X."/>
            <person name="Zheng Q."/>
            <person name="Huang R."/>
            <person name="Yang H."/>
            <person name="Du X."/>
            <person name="Chen L."/>
            <person name="Yang M."/>
            <person name="Gaffney P.M."/>
            <person name="Wang S."/>
            <person name="Luo L."/>
            <person name="She Z."/>
            <person name="Ming Y."/>
            <person name="Huang W."/>
            <person name="Zhang S."/>
            <person name="Huang B."/>
            <person name="Zhang Y."/>
            <person name="Qu T."/>
            <person name="Ni P."/>
            <person name="Miao G."/>
            <person name="Wang J."/>
            <person name="Wang Q."/>
            <person name="Steinberg C.E."/>
            <person name="Wang H."/>
            <person name="Li N."/>
            <person name="Qian L."/>
            <person name="Zhang G."/>
            <person name="Li Y."/>
            <person name="Yang H."/>
            <person name="Liu X."/>
            <person name="Wang J."/>
            <person name="Yin Y."/>
            <person name="Wang J."/>
        </authorList>
    </citation>
    <scope>NUCLEOTIDE SEQUENCE [LARGE SCALE GENOMIC DNA]</scope>
    <source>
        <strain evidence="2">05x7-T-G4-1.051#20</strain>
    </source>
</reference>
<feature type="region of interest" description="Disordered" evidence="1">
    <location>
        <begin position="1"/>
        <end position="25"/>
    </location>
</feature>
<organism evidence="2">
    <name type="scientific">Magallana gigas</name>
    <name type="common">Pacific oyster</name>
    <name type="synonym">Crassostrea gigas</name>
    <dbReference type="NCBI Taxonomy" id="29159"/>
    <lineage>
        <taxon>Eukaryota</taxon>
        <taxon>Metazoa</taxon>
        <taxon>Spiralia</taxon>
        <taxon>Lophotrochozoa</taxon>
        <taxon>Mollusca</taxon>
        <taxon>Bivalvia</taxon>
        <taxon>Autobranchia</taxon>
        <taxon>Pteriomorphia</taxon>
        <taxon>Ostreida</taxon>
        <taxon>Ostreoidea</taxon>
        <taxon>Ostreidae</taxon>
        <taxon>Magallana</taxon>
    </lineage>
</organism>
<evidence type="ECO:0000256" key="1">
    <source>
        <dbReference type="SAM" id="MobiDB-lite"/>
    </source>
</evidence>
<dbReference type="AlphaFoldDB" id="K1QV33"/>
<dbReference type="InParanoid" id="K1QV33"/>
<dbReference type="HOGENOM" id="CLU_2814942_0_0_1"/>
<sequence length="67" mass="7759">MRRETVHYSVSFSHSTHRTQKKFTQQGNVAPCPQFILACPRTLKRRLMPTSVDNTRPIASPTWILSF</sequence>
<name>K1QV33_MAGGI</name>
<accession>K1QV33</accession>
<gene>
    <name evidence="2" type="ORF">CGI_10011258</name>
</gene>
<dbReference type="EMBL" id="JH818986">
    <property type="protein sequence ID" value="EKC35084.1"/>
    <property type="molecule type" value="Genomic_DNA"/>
</dbReference>
<protein>
    <submittedName>
        <fullName evidence="2">Uncharacterized protein</fullName>
    </submittedName>
</protein>
<evidence type="ECO:0000313" key="2">
    <source>
        <dbReference type="EMBL" id="EKC35084.1"/>
    </source>
</evidence>